<keyword evidence="10" id="KW-0175">Coiled coil</keyword>
<feature type="signal peptide" evidence="11">
    <location>
        <begin position="1"/>
        <end position="21"/>
    </location>
</feature>
<evidence type="ECO:0000256" key="1">
    <source>
        <dbReference type="ARBA" id="ARBA00004571"/>
    </source>
</evidence>
<dbReference type="PANTHER" id="PTHR30329:SF21">
    <property type="entry name" value="LIPOPROTEIN YIAD-RELATED"/>
    <property type="match status" value="1"/>
</dbReference>
<evidence type="ECO:0000256" key="6">
    <source>
        <dbReference type="ARBA" id="ARBA00023114"/>
    </source>
</evidence>
<dbReference type="GO" id="GO:0015288">
    <property type="term" value="F:porin activity"/>
    <property type="evidence" value="ECO:0007669"/>
    <property type="project" value="UniProtKB-KW"/>
</dbReference>
<dbReference type="PANTHER" id="PTHR30329">
    <property type="entry name" value="STATOR ELEMENT OF FLAGELLAR MOTOR COMPLEX"/>
    <property type="match status" value="1"/>
</dbReference>
<dbReference type="OrthoDB" id="9782229at2"/>
<dbReference type="CDD" id="cd07185">
    <property type="entry name" value="OmpA_C-like"/>
    <property type="match status" value="1"/>
</dbReference>
<keyword evidence="3" id="KW-1134">Transmembrane beta strand</keyword>
<feature type="coiled-coil region" evidence="10">
    <location>
        <begin position="200"/>
        <end position="265"/>
    </location>
</feature>
<dbReference type="PRINTS" id="PR01021">
    <property type="entry name" value="OMPADOMAIN"/>
</dbReference>
<evidence type="ECO:0000256" key="4">
    <source>
        <dbReference type="ARBA" id="ARBA00022692"/>
    </source>
</evidence>
<dbReference type="CDD" id="cd22249">
    <property type="entry name" value="UDM1_RNF168_RNF169-like"/>
    <property type="match status" value="1"/>
</dbReference>
<evidence type="ECO:0000256" key="9">
    <source>
        <dbReference type="PROSITE-ProRule" id="PRU00473"/>
    </source>
</evidence>
<dbReference type="EMBL" id="CP035544">
    <property type="protein sequence ID" value="QBA63863.1"/>
    <property type="molecule type" value="Genomic_DNA"/>
</dbReference>
<evidence type="ECO:0000256" key="3">
    <source>
        <dbReference type="ARBA" id="ARBA00022452"/>
    </source>
</evidence>
<dbReference type="Proteomes" id="UP000290889">
    <property type="component" value="Chromosome"/>
</dbReference>
<dbReference type="InterPro" id="IPR036737">
    <property type="entry name" value="OmpA-like_sf"/>
</dbReference>
<keyword evidence="6" id="KW-0626">Porin</keyword>
<dbReference type="SUPFAM" id="SSF56925">
    <property type="entry name" value="OMPA-like"/>
    <property type="match status" value="1"/>
</dbReference>
<keyword evidence="2" id="KW-0813">Transport</keyword>
<evidence type="ECO:0000256" key="10">
    <source>
        <dbReference type="SAM" id="Coils"/>
    </source>
</evidence>
<dbReference type="SUPFAM" id="SSF103088">
    <property type="entry name" value="OmpA-like"/>
    <property type="match status" value="1"/>
</dbReference>
<keyword evidence="4" id="KW-0812">Transmembrane</keyword>
<dbReference type="AlphaFoldDB" id="A0A411E8K7"/>
<dbReference type="Pfam" id="PF00691">
    <property type="entry name" value="OmpA"/>
    <property type="match status" value="1"/>
</dbReference>
<reference evidence="13 14" key="1">
    <citation type="submission" date="2019-01" db="EMBL/GenBank/DDBJ databases">
        <title>Muriicola soli sp. nov., isolated from soil.</title>
        <authorList>
            <person name="Kang H.J."/>
            <person name="Kim S.B."/>
        </authorList>
    </citation>
    <scope>NUCLEOTIDE SEQUENCE [LARGE SCALE GENOMIC DNA]</scope>
    <source>
        <strain evidence="13 14">MMS17-SY002</strain>
    </source>
</reference>
<dbReference type="RefSeq" id="WP_129603258.1">
    <property type="nucleotide sequence ID" value="NZ_CP035544.1"/>
</dbReference>
<dbReference type="GO" id="GO:0009279">
    <property type="term" value="C:cell outer membrane"/>
    <property type="evidence" value="ECO:0007669"/>
    <property type="project" value="UniProtKB-SubCell"/>
</dbReference>
<feature type="domain" description="OmpA-like" evidence="12">
    <location>
        <begin position="268"/>
        <end position="390"/>
    </location>
</feature>
<dbReference type="Gene3D" id="2.40.160.20">
    <property type="match status" value="1"/>
</dbReference>
<dbReference type="Gene3D" id="3.30.1330.60">
    <property type="entry name" value="OmpA-like domain"/>
    <property type="match status" value="1"/>
</dbReference>
<dbReference type="GO" id="GO:0006811">
    <property type="term" value="P:monoatomic ion transport"/>
    <property type="evidence" value="ECO:0007669"/>
    <property type="project" value="UniProtKB-KW"/>
</dbReference>
<sequence>MKKHFAYTVFILIIGSFSLYAQDLPELTVKDSIIQSSWMVGIGWNFIDDSGDAFNDFTTIRDQWNGVAFPSRINLGRYWKSGLGLELIGTYNNYKEGNTIDGISITEDIPYWSIDTRLSYDLNKLVGETGFFDPYVGVGLGYSDANNLGRGTYNAIIGFRTWFTDRWGLDFSSSGKWSFGNEASNHIQHAVAVVYQFNIKKELSKEGEEKLAMLQEIENEQQRLQDSLLAARKAEEEARLLAERLEKEKEEAARLAALEKAKKDRFTKLQQSLDSLGAVYFAFDSSYLNDASKTTLDAVASLMTQYPEYSFEIHAYTDSRGPDNYNQWLSDRRAQKTTAYLVNKGISLSRLTAIGHGESMLTNECSDGMRCTEEQHRLNRRSETIVINVMPRLSK</sequence>
<comment type="subcellular location">
    <subcellularLocation>
        <location evidence="1">Cell outer membrane</location>
        <topology evidence="1">Multi-pass membrane protein</topology>
    </subcellularLocation>
</comment>
<evidence type="ECO:0000256" key="8">
    <source>
        <dbReference type="ARBA" id="ARBA00023237"/>
    </source>
</evidence>
<dbReference type="KEGG" id="mur:EQY75_04520"/>
<dbReference type="InterPro" id="IPR006664">
    <property type="entry name" value="OMP_bac"/>
</dbReference>
<keyword evidence="5" id="KW-0406">Ion transport</keyword>
<evidence type="ECO:0000313" key="14">
    <source>
        <dbReference type="Proteomes" id="UP000290889"/>
    </source>
</evidence>
<evidence type="ECO:0000259" key="12">
    <source>
        <dbReference type="PROSITE" id="PS51123"/>
    </source>
</evidence>
<keyword evidence="14" id="KW-1185">Reference proteome</keyword>
<keyword evidence="11" id="KW-0732">Signal</keyword>
<evidence type="ECO:0000256" key="2">
    <source>
        <dbReference type="ARBA" id="ARBA00022448"/>
    </source>
</evidence>
<keyword evidence="8" id="KW-0998">Cell outer membrane</keyword>
<dbReference type="PROSITE" id="PS51123">
    <property type="entry name" value="OMPA_2"/>
    <property type="match status" value="1"/>
</dbReference>
<evidence type="ECO:0000313" key="13">
    <source>
        <dbReference type="EMBL" id="QBA63863.1"/>
    </source>
</evidence>
<evidence type="ECO:0000256" key="7">
    <source>
        <dbReference type="ARBA" id="ARBA00023136"/>
    </source>
</evidence>
<dbReference type="InterPro" id="IPR011250">
    <property type="entry name" value="OMP/PagP_B-barrel"/>
</dbReference>
<dbReference type="InterPro" id="IPR006665">
    <property type="entry name" value="OmpA-like"/>
</dbReference>
<evidence type="ECO:0000256" key="5">
    <source>
        <dbReference type="ARBA" id="ARBA00023065"/>
    </source>
</evidence>
<gene>
    <name evidence="13" type="ORF">EQY75_04520</name>
</gene>
<keyword evidence="7 9" id="KW-0472">Membrane</keyword>
<organism evidence="13 14">
    <name type="scientific">Muriicola soli</name>
    <dbReference type="NCBI Taxonomy" id="2507538"/>
    <lineage>
        <taxon>Bacteria</taxon>
        <taxon>Pseudomonadati</taxon>
        <taxon>Bacteroidota</taxon>
        <taxon>Flavobacteriia</taxon>
        <taxon>Flavobacteriales</taxon>
        <taxon>Flavobacteriaceae</taxon>
        <taxon>Muriicola</taxon>
    </lineage>
</organism>
<name>A0A411E8K7_9FLAO</name>
<dbReference type="InterPro" id="IPR050330">
    <property type="entry name" value="Bact_OuterMem_StrucFunc"/>
</dbReference>
<proteinExistence type="predicted"/>
<dbReference type="GO" id="GO:0046930">
    <property type="term" value="C:pore complex"/>
    <property type="evidence" value="ECO:0007669"/>
    <property type="project" value="UniProtKB-KW"/>
</dbReference>
<evidence type="ECO:0000256" key="11">
    <source>
        <dbReference type="SAM" id="SignalP"/>
    </source>
</evidence>
<accession>A0A411E8K7</accession>
<protein>
    <submittedName>
        <fullName evidence="13">OmpA family protein</fullName>
    </submittedName>
</protein>
<feature type="chain" id="PRO_5019277516" evidence="11">
    <location>
        <begin position="22"/>
        <end position="395"/>
    </location>
</feature>